<dbReference type="GO" id="GO:0008081">
    <property type="term" value="F:phosphoric diester hydrolase activity"/>
    <property type="evidence" value="ECO:0007669"/>
    <property type="project" value="InterPro"/>
</dbReference>
<dbReference type="KEGG" id="hbs:IPV69_23740"/>
<dbReference type="Gene3D" id="3.20.20.190">
    <property type="entry name" value="Phosphatidylinositol (PI) phosphodiesterase"/>
    <property type="match status" value="1"/>
</dbReference>
<dbReference type="CDD" id="cd08582">
    <property type="entry name" value="GDPD_like_2"/>
    <property type="match status" value="1"/>
</dbReference>
<evidence type="ECO:0000313" key="2">
    <source>
        <dbReference type="EMBL" id="QOV92528.1"/>
    </source>
</evidence>
<dbReference type="GO" id="GO:0006629">
    <property type="term" value="P:lipid metabolic process"/>
    <property type="evidence" value="ECO:0007669"/>
    <property type="project" value="InterPro"/>
</dbReference>
<dbReference type="AlphaFoldDB" id="A0A7M2X458"/>
<keyword evidence="3" id="KW-1185">Reference proteome</keyword>
<evidence type="ECO:0000313" key="3">
    <source>
        <dbReference type="Proteomes" id="UP000593765"/>
    </source>
</evidence>
<reference evidence="2 3" key="1">
    <citation type="submission" date="2020-10" db="EMBL/GenBank/DDBJ databases">
        <title>Wide distribution of Phycisphaera-like planctomycetes from WD2101 soil group in peatlands and genome analysis of the first cultivated representative.</title>
        <authorList>
            <person name="Dedysh S.N."/>
            <person name="Beletsky A.V."/>
            <person name="Ivanova A."/>
            <person name="Kulichevskaya I.S."/>
            <person name="Suzina N.E."/>
            <person name="Philippov D.A."/>
            <person name="Rakitin A.L."/>
            <person name="Mardanov A.V."/>
            <person name="Ravin N.V."/>
        </authorList>
    </citation>
    <scope>NUCLEOTIDE SEQUENCE [LARGE SCALE GENOMIC DNA]</scope>
    <source>
        <strain evidence="2 3">M1803</strain>
    </source>
</reference>
<dbReference type="PANTHER" id="PTHR46211:SF1">
    <property type="entry name" value="GLYCEROPHOSPHODIESTER PHOSPHODIESTERASE, CYTOPLASMIC"/>
    <property type="match status" value="1"/>
</dbReference>
<dbReference type="PANTHER" id="PTHR46211">
    <property type="entry name" value="GLYCEROPHOSPHORYL DIESTER PHOSPHODIESTERASE"/>
    <property type="match status" value="1"/>
</dbReference>
<gene>
    <name evidence="2" type="ORF">IPV69_23740</name>
</gene>
<dbReference type="InterPro" id="IPR017946">
    <property type="entry name" value="PLC-like_Pdiesterase_TIM-brl"/>
</dbReference>
<evidence type="ECO:0000259" key="1">
    <source>
        <dbReference type="PROSITE" id="PS51704"/>
    </source>
</evidence>
<dbReference type="InterPro" id="IPR030395">
    <property type="entry name" value="GP_PDE_dom"/>
</dbReference>
<feature type="domain" description="GP-PDE" evidence="1">
    <location>
        <begin position="2"/>
        <end position="246"/>
    </location>
</feature>
<dbReference type="SUPFAM" id="SSF51695">
    <property type="entry name" value="PLC-like phosphodiesterases"/>
    <property type="match status" value="1"/>
</dbReference>
<accession>A0A7M2X458</accession>
<sequence length="247" mass="27136">MIEWVAHRGESADAPENTMSAYKLAWERGVAAAELDVHLTKDGQLILTHDADTSRTAGQKLIVKDSTVEELQKLDVGSWKSPKYAGEKMPLLEDVVRTIPDGRRLFIEVKIGAEAVPELVRVLNKVGKKPEQTPVISFKLDTCIAAKKALPKVKVYYLAAQKKDKQTGKWSPSNEELIALAKQHGFDGLDLAYKGPIDADFVKSAKAAGLDVLVWTVDEPADARRMIEAGVDAITSNHPAWLSQQVK</sequence>
<proteinExistence type="predicted"/>
<organism evidence="2 3">
    <name type="scientific">Humisphaera borealis</name>
    <dbReference type="NCBI Taxonomy" id="2807512"/>
    <lineage>
        <taxon>Bacteria</taxon>
        <taxon>Pseudomonadati</taxon>
        <taxon>Planctomycetota</taxon>
        <taxon>Phycisphaerae</taxon>
        <taxon>Tepidisphaerales</taxon>
        <taxon>Tepidisphaeraceae</taxon>
        <taxon>Humisphaera</taxon>
    </lineage>
</organism>
<name>A0A7M2X458_9BACT</name>
<protein>
    <submittedName>
        <fullName evidence="2">Glycerophosphodiester phosphodiesterase</fullName>
    </submittedName>
</protein>
<dbReference type="Pfam" id="PF03009">
    <property type="entry name" value="GDPD"/>
    <property type="match status" value="1"/>
</dbReference>
<dbReference type="PROSITE" id="PS51704">
    <property type="entry name" value="GP_PDE"/>
    <property type="match status" value="1"/>
</dbReference>
<dbReference type="EMBL" id="CP063458">
    <property type="protein sequence ID" value="QOV92528.1"/>
    <property type="molecule type" value="Genomic_DNA"/>
</dbReference>
<dbReference type="Proteomes" id="UP000593765">
    <property type="component" value="Chromosome"/>
</dbReference>